<reference evidence="5 7" key="3">
    <citation type="submission" date="2019-04" db="EMBL/GenBank/DDBJ databases">
        <title>Microbes associate with the intestines of laboratory mice.</title>
        <authorList>
            <person name="Navarre W."/>
            <person name="Wong E."/>
            <person name="Huang K."/>
            <person name="Tropini C."/>
            <person name="Ng K."/>
            <person name="Yu B."/>
        </authorList>
    </citation>
    <scope>NUCLEOTIDE SEQUENCE [LARGE SCALE GENOMIC DNA]</scope>
    <source>
        <strain evidence="5 7">NM06_A21</strain>
    </source>
</reference>
<comment type="similarity">
    <text evidence="1">Belongs to the ComF/GntX family.</text>
</comment>
<reference evidence="4" key="2">
    <citation type="submission" date="2017-04" db="EMBL/GenBank/DDBJ databases">
        <title>Complete Genome Sequences of Twelve Strains of a Stable Defined Moderately Diverse Mouse Microbiota 2 (sDMDMm2).</title>
        <authorList>
            <person name="Uchimura Y."/>
            <person name="Wyss M."/>
            <person name="Brugiroux S."/>
            <person name="Limenitakis J.P."/>
            <person name="Stecher B."/>
            <person name="McCoy K.D."/>
            <person name="Macpherson A.J."/>
        </authorList>
    </citation>
    <scope>NUCLEOTIDE SEQUENCE</scope>
    <source>
        <strain evidence="4">YL27</strain>
    </source>
</reference>
<dbReference type="EMBL" id="CP015402">
    <property type="protein sequence ID" value="ANU64131.2"/>
    <property type="molecule type" value="Genomic_DNA"/>
</dbReference>
<feature type="domain" description="Phosphoribosyltransferase" evidence="2">
    <location>
        <begin position="146"/>
        <end position="250"/>
    </location>
</feature>
<dbReference type="EMBL" id="SRYD01000001">
    <property type="protein sequence ID" value="TGY76772.1"/>
    <property type="molecule type" value="Genomic_DNA"/>
</dbReference>
<dbReference type="InterPro" id="IPR000836">
    <property type="entry name" value="PRTase_dom"/>
</dbReference>
<dbReference type="Proteomes" id="UP000306630">
    <property type="component" value="Unassembled WGS sequence"/>
</dbReference>
<dbReference type="PANTHER" id="PTHR47505:SF1">
    <property type="entry name" value="DNA UTILIZATION PROTEIN YHGH"/>
    <property type="match status" value="1"/>
</dbReference>
<sequence>MNRRWLPALCVRRPCRLPMRPKCMAGSLIDRAAAYVADLVFPHVCAVCGRSLVAGEEVLCLHCRSALPQTHMHLMSPNPLEERLVGTVPVERAVAYCHYDRGSAYARLIQHAKYHGRPVIMRWLARRYAAGLHREGFFDGIDGILPVPMHFLKRMRRGFNQAEWVARGVQDATGLPMFDNLVAAHGHSSQTRRGGFGRWQNAQSLYKTVRPGDIDGLHLLIVDDVVTTGATVLACAAALRQASPTARLSVLAIASARMS</sequence>
<dbReference type="OrthoDB" id="9779910at2"/>
<dbReference type="SUPFAM" id="SSF53271">
    <property type="entry name" value="PRTase-like"/>
    <property type="match status" value="1"/>
</dbReference>
<dbReference type="Pfam" id="PF18912">
    <property type="entry name" value="DZR_2"/>
    <property type="match status" value="1"/>
</dbReference>
<reference evidence="6" key="1">
    <citation type="submission" date="2016-04" db="EMBL/GenBank/DDBJ databases">
        <title>Complete Genome Sequences of Twelve Strains of a Stable Defined Moderately Diverse Mouse Microbiota 2 (sDMDMm2).</title>
        <authorList>
            <person name="Uchimura Y."/>
            <person name="Wyss M."/>
            <person name="Brugiroux S."/>
            <person name="Limenitakis J.P."/>
            <person name="Stecher B."/>
            <person name="McCoy K.D."/>
            <person name="Macpherson A.J."/>
        </authorList>
    </citation>
    <scope>NUCLEOTIDE SEQUENCE [LARGE SCALE GENOMIC DNA]</scope>
    <source>
        <strain evidence="6">YL27</strain>
    </source>
</reference>
<dbReference type="KEGG" id="pary:A4V02_10715"/>
<evidence type="ECO:0000313" key="4">
    <source>
        <dbReference type="EMBL" id="ANU64131.2"/>
    </source>
</evidence>
<accession>A0A1B1SBE8</accession>
<keyword evidence="6" id="KW-1185">Reference proteome</keyword>
<dbReference type="InterPro" id="IPR051910">
    <property type="entry name" value="ComF/GntX_DNA_util-trans"/>
</dbReference>
<name>A0A1B1SBE8_9BACT</name>
<dbReference type="Proteomes" id="UP000186351">
    <property type="component" value="Chromosome"/>
</dbReference>
<dbReference type="InterPro" id="IPR044005">
    <property type="entry name" value="DZR_2"/>
</dbReference>
<proteinExistence type="inferred from homology"/>
<dbReference type="STRING" id="1796646.A4V02_10715"/>
<gene>
    <name evidence="4" type="ORF">A4V02_10715</name>
    <name evidence="5" type="ORF">E5333_00545</name>
</gene>
<feature type="domain" description="Double zinc ribbon" evidence="3">
    <location>
        <begin position="37"/>
        <end position="68"/>
    </location>
</feature>
<protein>
    <submittedName>
        <fullName evidence="5">ComF family protein</fullName>
    </submittedName>
</protein>
<accession>A0A1Z2XH69</accession>
<evidence type="ECO:0000313" key="5">
    <source>
        <dbReference type="EMBL" id="TGY76772.1"/>
    </source>
</evidence>
<evidence type="ECO:0000313" key="6">
    <source>
        <dbReference type="Proteomes" id="UP000186351"/>
    </source>
</evidence>
<dbReference type="AlphaFoldDB" id="A0A1B1SBE8"/>
<dbReference type="PANTHER" id="PTHR47505">
    <property type="entry name" value="DNA UTILIZATION PROTEIN YHGH"/>
    <property type="match status" value="1"/>
</dbReference>
<dbReference type="Pfam" id="PF00156">
    <property type="entry name" value="Pribosyltran"/>
    <property type="match status" value="1"/>
</dbReference>
<dbReference type="InterPro" id="IPR029057">
    <property type="entry name" value="PRTase-like"/>
</dbReference>
<evidence type="ECO:0000256" key="1">
    <source>
        <dbReference type="ARBA" id="ARBA00008007"/>
    </source>
</evidence>
<evidence type="ECO:0000313" key="7">
    <source>
        <dbReference type="Proteomes" id="UP000306630"/>
    </source>
</evidence>
<dbReference type="CDD" id="cd06223">
    <property type="entry name" value="PRTases_typeI"/>
    <property type="match status" value="1"/>
</dbReference>
<evidence type="ECO:0000259" key="3">
    <source>
        <dbReference type="Pfam" id="PF18912"/>
    </source>
</evidence>
<organism evidence="4 6">
    <name type="scientific">Muribaculum intestinale</name>
    <dbReference type="NCBI Taxonomy" id="1796646"/>
    <lineage>
        <taxon>Bacteria</taxon>
        <taxon>Pseudomonadati</taxon>
        <taxon>Bacteroidota</taxon>
        <taxon>Bacteroidia</taxon>
        <taxon>Bacteroidales</taxon>
        <taxon>Muribaculaceae</taxon>
        <taxon>Muribaculum</taxon>
    </lineage>
</organism>
<dbReference type="Gene3D" id="3.40.50.2020">
    <property type="match status" value="1"/>
</dbReference>
<evidence type="ECO:0000259" key="2">
    <source>
        <dbReference type="Pfam" id="PF00156"/>
    </source>
</evidence>